<dbReference type="STRING" id="686624.SAMN04488242_0331"/>
<dbReference type="Proteomes" id="UP000199475">
    <property type="component" value="Unassembled WGS sequence"/>
</dbReference>
<dbReference type="AlphaFoldDB" id="A0A1G9HI90"/>
<keyword evidence="2" id="KW-1185">Reference proteome</keyword>
<evidence type="ECO:0000313" key="2">
    <source>
        <dbReference type="Proteomes" id="UP000199475"/>
    </source>
</evidence>
<organism evidence="1 2">
    <name type="scientific">Tessaracoccus oleiagri</name>
    <dbReference type="NCBI Taxonomy" id="686624"/>
    <lineage>
        <taxon>Bacteria</taxon>
        <taxon>Bacillati</taxon>
        <taxon>Actinomycetota</taxon>
        <taxon>Actinomycetes</taxon>
        <taxon>Propionibacteriales</taxon>
        <taxon>Propionibacteriaceae</taxon>
        <taxon>Tessaracoccus</taxon>
    </lineage>
</organism>
<sequence>MSAPFWPHPGHPDPLADFRGLRAVDTCAWLAQQGRSEAADVEVVEAHCERFGLSEVWLGALDALRAPGLAAARANDRVLNVARRHGRTAPFVTVFPDEGRPMHEWADMGARGVRLAPGRAPGVELGAWLDLVREAAECGLAVQVVARIEDARVALSGIPWADPPPADIALLCDAAHPAGIVISGLNFTEIRTTAGLVDQPRHVRFDLWYVGGPTGAVSELVRVGVSPCFGTAYPLQSPSASALPIVSPLLSLDERKRIARPQLMSHEAESS</sequence>
<dbReference type="Gene3D" id="3.20.20.140">
    <property type="entry name" value="Metal-dependent hydrolases"/>
    <property type="match status" value="1"/>
</dbReference>
<dbReference type="RefSeq" id="WP_093248345.1">
    <property type="nucleotide sequence ID" value="NZ_FNGP01000001.1"/>
</dbReference>
<proteinExistence type="predicted"/>
<name>A0A1G9HI90_9ACTN</name>
<protein>
    <recommendedName>
        <fullName evidence="3">Amidohydrolase-related domain-containing protein</fullName>
    </recommendedName>
</protein>
<dbReference type="SUPFAM" id="SSF51556">
    <property type="entry name" value="Metallo-dependent hydrolases"/>
    <property type="match status" value="1"/>
</dbReference>
<reference evidence="1 2" key="1">
    <citation type="submission" date="2016-10" db="EMBL/GenBank/DDBJ databases">
        <authorList>
            <person name="de Groot N.N."/>
        </authorList>
    </citation>
    <scope>NUCLEOTIDE SEQUENCE [LARGE SCALE GENOMIC DNA]</scope>
    <source>
        <strain evidence="1 2">CGMCC 1.9159</strain>
    </source>
</reference>
<accession>A0A1G9HI90</accession>
<dbReference type="EMBL" id="FNGP01000001">
    <property type="protein sequence ID" value="SDL12657.1"/>
    <property type="molecule type" value="Genomic_DNA"/>
</dbReference>
<dbReference type="OrthoDB" id="9779198at2"/>
<evidence type="ECO:0008006" key="3">
    <source>
        <dbReference type="Google" id="ProtNLM"/>
    </source>
</evidence>
<gene>
    <name evidence="1" type="ORF">SAMN04488242_0331</name>
</gene>
<dbReference type="InterPro" id="IPR032466">
    <property type="entry name" value="Metal_Hydrolase"/>
</dbReference>
<evidence type="ECO:0000313" key="1">
    <source>
        <dbReference type="EMBL" id="SDL12657.1"/>
    </source>
</evidence>